<reference evidence="2 3" key="1">
    <citation type="submission" date="2019-09" db="EMBL/GenBank/DDBJ databases">
        <authorList>
            <person name="Valk L.C."/>
        </authorList>
    </citation>
    <scope>NUCLEOTIDE SEQUENCE [LARGE SCALE GENOMIC DNA]</scope>
    <source>
        <strain evidence="2">GalUA</strain>
    </source>
</reference>
<dbReference type="Gene3D" id="2.40.10.170">
    <property type="match status" value="1"/>
</dbReference>
<sequence>MKGVITMFQVGDYIIYGSNGVCKVEEIGPIKIGGVLSKKEYYFLLPIYVKGTMVYTPVDSEKTVMRPIISKKAAHELISQIDQIEPINELEDREREFVYRKLMKTYDCKELIKIIKTISIRKKIREEEGKKLIATDEKYLNLAKDCVLGELSIPLQMKREEVEEFILQKID</sequence>
<organism evidence="2 3">
    <name type="scientific">Candidatus Galacturonatibacter soehngenii</name>
    <dbReference type="NCBI Taxonomy" id="2307010"/>
    <lineage>
        <taxon>Bacteria</taxon>
        <taxon>Bacillati</taxon>
        <taxon>Bacillota</taxon>
        <taxon>Clostridia</taxon>
        <taxon>Lachnospirales</taxon>
        <taxon>Lachnospiraceae</taxon>
        <taxon>Candidatus Galacturonatibacter</taxon>
    </lineage>
</organism>
<keyword evidence="3" id="KW-1185">Reference proteome</keyword>
<accession>A0A7V7UCT2</accession>
<evidence type="ECO:0000313" key="2">
    <source>
        <dbReference type="EMBL" id="KAB1439682.1"/>
    </source>
</evidence>
<dbReference type="OrthoDB" id="9786074at2"/>
<evidence type="ECO:0000313" key="3">
    <source>
        <dbReference type="Proteomes" id="UP000461768"/>
    </source>
</evidence>
<dbReference type="SMART" id="SM01058">
    <property type="entry name" value="CarD_TRCF"/>
    <property type="match status" value="1"/>
</dbReference>
<evidence type="ECO:0000259" key="1">
    <source>
        <dbReference type="SMART" id="SM01058"/>
    </source>
</evidence>
<dbReference type="InterPro" id="IPR042215">
    <property type="entry name" value="CarD-like_C"/>
</dbReference>
<feature type="domain" description="CarD-like/TRCF RNAP-interacting" evidence="1">
    <location>
        <begin position="7"/>
        <end position="119"/>
    </location>
</feature>
<dbReference type="Pfam" id="PF02559">
    <property type="entry name" value="CarD_TRCF_RID"/>
    <property type="match status" value="1"/>
</dbReference>
<dbReference type="AlphaFoldDB" id="A0A7V7UCT2"/>
<dbReference type="Gene3D" id="1.20.58.1290">
    <property type="entry name" value="CarD-like, C-terminal domain"/>
    <property type="match status" value="1"/>
</dbReference>
<dbReference type="EMBL" id="WAGX01000004">
    <property type="protein sequence ID" value="KAB1439682.1"/>
    <property type="molecule type" value="Genomic_DNA"/>
</dbReference>
<comment type="caution">
    <text evidence="2">The sequence shown here is derived from an EMBL/GenBank/DDBJ whole genome shotgun (WGS) entry which is preliminary data.</text>
</comment>
<dbReference type="SUPFAM" id="SSF141259">
    <property type="entry name" value="CarD-like"/>
    <property type="match status" value="1"/>
</dbReference>
<dbReference type="InterPro" id="IPR036101">
    <property type="entry name" value="CarD-like/TRCF_RID_sf"/>
</dbReference>
<dbReference type="InterPro" id="IPR003711">
    <property type="entry name" value="CarD-like/TRCF_RID"/>
</dbReference>
<dbReference type="Proteomes" id="UP000461768">
    <property type="component" value="Unassembled WGS sequence"/>
</dbReference>
<proteinExistence type="predicted"/>
<name>A0A7V7UCT2_9FIRM</name>
<protein>
    <submittedName>
        <fullName evidence="2">CarD family transcriptional regulator</fullName>
    </submittedName>
</protein>
<gene>
    <name evidence="2" type="ORF">F7O84_04645</name>
</gene>
<reference evidence="2 3" key="2">
    <citation type="submission" date="2020-02" db="EMBL/GenBank/DDBJ databases">
        <title>Candidatus Galacturonibacter soehngenii shows hetero-acetogenic catabolism of galacturonic acid but lacks a canonical carbon monoxide dehydrogenase/acetyl-CoA synthase complex.</title>
        <authorList>
            <person name="Diender M."/>
            <person name="Stouten G.R."/>
            <person name="Petersen J.F."/>
            <person name="Nielsen P.H."/>
            <person name="Dueholm M.S."/>
            <person name="Pronk J.T."/>
            <person name="Van Loosdrecht M.C.M."/>
        </authorList>
    </citation>
    <scope>NUCLEOTIDE SEQUENCE [LARGE SCALE GENOMIC DNA]</scope>
    <source>
        <strain evidence="2">GalUA</strain>
    </source>
</reference>